<dbReference type="GO" id="GO:0031295">
    <property type="term" value="P:T cell costimulation"/>
    <property type="evidence" value="ECO:0007669"/>
    <property type="project" value="TreeGrafter"/>
</dbReference>
<evidence type="ECO:0008006" key="14">
    <source>
        <dbReference type="Google" id="ProtNLM"/>
    </source>
</evidence>
<evidence type="ECO:0000256" key="5">
    <source>
        <dbReference type="ARBA" id="ARBA00022989"/>
    </source>
</evidence>
<accession>A0A3B4YGJ2</accession>
<keyword evidence="3 11" id="KW-0812">Transmembrane</keyword>
<dbReference type="GeneTree" id="ENSGT00530000067879"/>
<keyword evidence="13" id="KW-1185">Reference proteome</keyword>
<evidence type="ECO:0000256" key="1">
    <source>
        <dbReference type="ARBA" id="ARBA00004251"/>
    </source>
</evidence>
<evidence type="ECO:0000256" key="10">
    <source>
        <dbReference type="ARBA" id="ARBA00023319"/>
    </source>
</evidence>
<evidence type="ECO:0000256" key="3">
    <source>
        <dbReference type="ARBA" id="ARBA00022692"/>
    </source>
</evidence>
<dbReference type="Proteomes" id="UP000261360">
    <property type="component" value="Unplaced"/>
</dbReference>
<dbReference type="AlphaFoldDB" id="A0A3B4YGJ2"/>
<evidence type="ECO:0000256" key="8">
    <source>
        <dbReference type="ARBA" id="ARBA00023170"/>
    </source>
</evidence>
<sequence>LTCNITSQSFGLTNATPIHIRGEVGGNVTFHCPDEKKEDVQFFYFQTNDTFVNGYYDSKDLRTYGPIWENTRVDHNEKTVDMYRLNISHSRVYECIIQYKDGSLSTKSISLSVTANYSKPTVTKSCEDGSSCLVTCVSYGGYPGTEVMWNIPVSENTSGQLWKVVNNSEVPNPSTMMYNSFSTAYFNCSKGELTYLSCSVGDVTSDMFSVCKPKVVHGIYNPVIITAICAVVAFVISIVALLLWRKYKKRPTGKDRDYIGHKVAVLHTFMFVRAKRYQCNNVQKLTIASTVFWFPGALAVDVKHGQSVKE</sequence>
<comment type="subcellular location">
    <subcellularLocation>
        <location evidence="1">Cell membrane</location>
        <topology evidence="1">Single-pass type I membrane protein</topology>
    </subcellularLocation>
</comment>
<keyword evidence="2" id="KW-1003">Cell membrane</keyword>
<dbReference type="GO" id="GO:0007166">
    <property type="term" value="P:cell surface receptor signaling pathway"/>
    <property type="evidence" value="ECO:0007669"/>
    <property type="project" value="TreeGrafter"/>
</dbReference>
<proteinExistence type="predicted"/>
<dbReference type="InterPro" id="IPR013783">
    <property type="entry name" value="Ig-like_fold"/>
</dbReference>
<keyword evidence="7" id="KW-1015">Disulfide bond</keyword>
<name>A0A3B4YGJ2_SERLL</name>
<dbReference type="InterPro" id="IPR051713">
    <property type="entry name" value="T-cell_Activation_Regulation"/>
</dbReference>
<keyword evidence="6 11" id="KW-0472">Membrane</keyword>
<dbReference type="Gene3D" id="2.60.40.10">
    <property type="entry name" value="Immunoglobulins"/>
    <property type="match status" value="2"/>
</dbReference>
<protein>
    <recommendedName>
        <fullName evidence="14">Ig-like domain-containing protein</fullName>
    </recommendedName>
</protein>
<dbReference type="GO" id="GO:0006955">
    <property type="term" value="P:immune response"/>
    <property type="evidence" value="ECO:0007669"/>
    <property type="project" value="TreeGrafter"/>
</dbReference>
<evidence type="ECO:0000313" key="13">
    <source>
        <dbReference type="Proteomes" id="UP000261360"/>
    </source>
</evidence>
<keyword evidence="9" id="KW-0325">Glycoprotein</keyword>
<feature type="transmembrane region" description="Helical" evidence="11">
    <location>
        <begin position="219"/>
        <end position="244"/>
    </location>
</feature>
<dbReference type="GO" id="GO:0042130">
    <property type="term" value="P:negative regulation of T cell proliferation"/>
    <property type="evidence" value="ECO:0007669"/>
    <property type="project" value="TreeGrafter"/>
</dbReference>
<dbReference type="GO" id="GO:0071222">
    <property type="term" value="P:cellular response to lipopolysaccharide"/>
    <property type="evidence" value="ECO:0007669"/>
    <property type="project" value="TreeGrafter"/>
</dbReference>
<reference evidence="12" key="1">
    <citation type="submission" date="2025-08" db="UniProtKB">
        <authorList>
            <consortium name="Ensembl"/>
        </authorList>
    </citation>
    <scope>IDENTIFICATION</scope>
</reference>
<dbReference type="SUPFAM" id="SSF48726">
    <property type="entry name" value="Immunoglobulin"/>
    <property type="match status" value="1"/>
</dbReference>
<dbReference type="InterPro" id="IPR036179">
    <property type="entry name" value="Ig-like_dom_sf"/>
</dbReference>
<dbReference type="GO" id="GO:0042102">
    <property type="term" value="P:positive regulation of T cell proliferation"/>
    <property type="evidence" value="ECO:0007669"/>
    <property type="project" value="TreeGrafter"/>
</dbReference>
<dbReference type="GO" id="GO:0009897">
    <property type="term" value="C:external side of plasma membrane"/>
    <property type="evidence" value="ECO:0007669"/>
    <property type="project" value="TreeGrafter"/>
</dbReference>
<keyword evidence="5 11" id="KW-1133">Transmembrane helix</keyword>
<evidence type="ECO:0000256" key="11">
    <source>
        <dbReference type="SAM" id="Phobius"/>
    </source>
</evidence>
<evidence type="ECO:0000313" key="12">
    <source>
        <dbReference type="Ensembl" id="ENSSLDP00000027253.1"/>
    </source>
</evidence>
<keyword evidence="4" id="KW-0732">Signal</keyword>
<evidence type="ECO:0000256" key="2">
    <source>
        <dbReference type="ARBA" id="ARBA00022475"/>
    </source>
</evidence>
<keyword evidence="8" id="KW-0675">Receptor</keyword>
<dbReference type="PANTHER" id="PTHR25466:SF2">
    <property type="entry name" value="T-LYMPHOCYTE ACTIVATION ANTIGEN CD86"/>
    <property type="match status" value="1"/>
</dbReference>
<evidence type="ECO:0000256" key="9">
    <source>
        <dbReference type="ARBA" id="ARBA00023180"/>
    </source>
</evidence>
<evidence type="ECO:0000256" key="7">
    <source>
        <dbReference type="ARBA" id="ARBA00023157"/>
    </source>
</evidence>
<evidence type="ECO:0000256" key="4">
    <source>
        <dbReference type="ARBA" id="ARBA00022729"/>
    </source>
</evidence>
<reference evidence="12" key="2">
    <citation type="submission" date="2025-09" db="UniProtKB">
        <authorList>
            <consortium name="Ensembl"/>
        </authorList>
    </citation>
    <scope>IDENTIFICATION</scope>
</reference>
<dbReference type="PANTHER" id="PTHR25466">
    <property type="entry name" value="T-LYMPHOCYTE ACTIVATION ANTIGEN"/>
    <property type="match status" value="1"/>
</dbReference>
<evidence type="ECO:0000256" key="6">
    <source>
        <dbReference type="ARBA" id="ARBA00023136"/>
    </source>
</evidence>
<organism evidence="12 13">
    <name type="scientific">Seriola lalandi dorsalis</name>
    <dbReference type="NCBI Taxonomy" id="1841481"/>
    <lineage>
        <taxon>Eukaryota</taxon>
        <taxon>Metazoa</taxon>
        <taxon>Chordata</taxon>
        <taxon>Craniata</taxon>
        <taxon>Vertebrata</taxon>
        <taxon>Euteleostomi</taxon>
        <taxon>Actinopterygii</taxon>
        <taxon>Neopterygii</taxon>
        <taxon>Teleostei</taxon>
        <taxon>Neoteleostei</taxon>
        <taxon>Acanthomorphata</taxon>
        <taxon>Carangaria</taxon>
        <taxon>Carangiformes</taxon>
        <taxon>Carangidae</taxon>
        <taxon>Seriola</taxon>
    </lineage>
</organism>
<keyword evidence="10" id="KW-0393">Immunoglobulin domain</keyword>
<dbReference type="Ensembl" id="ENSSLDT00000028088.1">
    <property type="protein sequence ID" value="ENSSLDP00000027253.1"/>
    <property type="gene ID" value="ENSSLDG00000021159.1"/>
</dbReference>